<proteinExistence type="predicted"/>
<organism evidence="1 2">
    <name type="scientific">Gnathostoma spinigerum</name>
    <dbReference type="NCBI Taxonomy" id="75299"/>
    <lineage>
        <taxon>Eukaryota</taxon>
        <taxon>Metazoa</taxon>
        <taxon>Ecdysozoa</taxon>
        <taxon>Nematoda</taxon>
        <taxon>Chromadorea</taxon>
        <taxon>Rhabditida</taxon>
        <taxon>Spirurina</taxon>
        <taxon>Gnathostomatomorpha</taxon>
        <taxon>Gnathostomatoidea</taxon>
        <taxon>Gnathostomatidae</taxon>
        <taxon>Gnathostoma</taxon>
    </lineage>
</organism>
<keyword evidence="2" id="KW-1185">Reference proteome</keyword>
<comment type="caution">
    <text evidence="1">The sequence shown here is derived from an EMBL/GenBank/DDBJ whole genome shotgun (WGS) entry which is preliminary data.</text>
</comment>
<evidence type="ECO:0000313" key="1">
    <source>
        <dbReference type="EMBL" id="MFH4973713.1"/>
    </source>
</evidence>
<protein>
    <submittedName>
        <fullName evidence="1">Uncharacterized protein</fullName>
    </submittedName>
</protein>
<dbReference type="AlphaFoldDB" id="A0ABD6E257"/>
<reference evidence="1 2" key="1">
    <citation type="submission" date="2024-08" db="EMBL/GenBank/DDBJ databases">
        <title>Gnathostoma spinigerum genome.</title>
        <authorList>
            <person name="Gonzalez-Bertolin B."/>
            <person name="Monzon S."/>
            <person name="Zaballos A."/>
            <person name="Jimenez P."/>
            <person name="Dekumyoy P."/>
            <person name="Varona S."/>
            <person name="Cuesta I."/>
            <person name="Sumanam S."/>
            <person name="Adisakwattana P."/>
            <person name="Gasser R.B."/>
            <person name="Hernandez-Gonzalez A."/>
            <person name="Young N.D."/>
            <person name="Perteguer M.J."/>
        </authorList>
    </citation>
    <scope>NUCLEOTIDE SEQUENCE [LARGE SCALE GENOMIC DNA]</scope>
    <source>
        <strain evidence="1">AL3</strain>
        <tissue evidence="1">Liver</tissue>
    </source>
</reference>
<name>A0ABD6E257_9BILA</name>
<dbReference type="Proteomes" id="UP001608902">
    <property type="component" value="Unassembled WGS sequence"/>
</dbReference>
<accession>A0ABD6E257</accession>
<gene>
    <name evidence="1" type="ORF">AB6A40_000422</name>
</gene>
<evidence type="ECO:0000313" key="2">
    <source>
        <dbReference type="Proteomes" id="UP001608902"/>
    </source>
</evidence>
<sequence>MEVVVGVVVVVVGGGGGSGAGGGGCGGGGGIVVVVVDGGGGRTIVVVIVVVGGGGGDDGGIGGVLDRSGGGVGGICNGGGVNSVGLENSGDVGVGGVSFVGFGVGGESSVAVGCESEILGIGDVGDGFCDGRRGDDDRSARCPIVEFSSSTLEVTSSVVGKFSSFPVVFTLRLPLMASDGRDDLLLVSCKRCFGRILHGSSDSTLWPPRATFIDLLNGVDDKFSP</sequence>
<dbReference type="EMBL" id="JBGFUD010000114">
    <property type="protein sequence ID" value="MFH4973713.1"/>
    <property type="molecule type" value="Genomic_DNA"/>
</dbReference>